<keyword evidence="3" id="KW-1185">Reference proteome</keyword>
<keyword evidence="1" id="KW-0472">Membrane</keyword>
<organism evidence="2 3">
    <name type="scientific">Luteimicrobium album</name>
    <dbReference type="NCBI Taxonomy" id="1054550"/>
    <lineage>
        <taxon>Bacteria</taxon>
        <taxon>Bacillati</taxon>
        <taxon>Actinomycetota</taxon>
        <taxon>Actinomycetes</taxon>
        <taxon>Micrococcales</taxon>
        <taxon>Luteimicrobium</taxon>
    </lineage>
</organism>
<protein>
    <submittedName>
        <fullName evidence="2">Uncharacterized protein</fullName>
    </submittedName>
</protein>
<proteinExistence type="predicted"/>
<evidence type="ECO:0000313" key="2">
    <source>
        <dbReference type="EMBL" id="GMA24369.1"/>
    </source>
</evidence>
<keyword evidence="1" id="KW-0812">Transmembrane</keyword>
<dbReference type="PROSITE" id="PS51257">
    <property type="entry name" value="PROKAR_LIPOPROTEIN"/>
    <property type="match status" value="1"/>
</dbReference>
<feature type="transmembrane region" description="Helical" evidence="1">
    <location>
        <begin position="210"/>
        <end position="228"/>
    </location>
</feature>
<accession>A0ABQ6I0V7</accession>
<name>A0ABQ6I0V7_9MICO</name>
<keyword evidence="1" id="KW-1133">Transmembrane helix</keyword>
<evidence type="ECO:0000313" key="3">
    <source>
        <dbReference type="Proteomes" id="UP001157091"/>
    </source>
</evidence>
<dbReference type="Proteomes" id="UP001157091">
    <property type="component" value="Unassembled WGS sequence"/>
</dbReference>
<reference evidence="3" key="1">
    <citation type="journal article" date="2019" name="Int. J. Syst. Evol. Microbiol.">
        <title>The Global Catalogue of Microorganisms (GCM) 10K type strain sequencing project: providing services to taxonomists for standard genome sequencing and annotation.</title>
        <authorList>
            <consortium name="The Broad Institute Genomics Platform"/>
            <consortium name="The Broad Institute Genome Sequencing Center for Infectious Disease"/>
            <person name="Wu L."/>
            <person name="Ma J."/>
        </authorList>
    </citation>
    <scope>NUCLEOTIDE SEQUENCE [LARGE SCALE GENOMIC DNA]</scope>
    <source>
        <strain evidence="3">NBRC 106348</strain>
    </source>
</reference>
<dbReference type="EMBL" id="BSUK01000001">
    <property type="protein sequence ID" value="GMA24369.1"/>
    <property type="molecule type" value="Genomic_DNA"/>
</dbReference>
<evidence type="ECO:0000256" key="1">
    <source>
        <dbReference type="SAM" id="Phobius"/>
    </source>
</evidence>
<comment type="caution">
    <text evidence="2">The sequence shown here is derived from an EMBL/GenBank/DDBJ whole genome shotgun (WGS) entry which is preliminary data.</text>
</comment>
<gene>
    <name evidence="2" type="ORF">GCM10025864_21280</name>
</gene>
<sequence>MSVSQARATFPARVSHLHVALAVLGACGLGVLLVLGVASATRAVGASQSVSGRVAGSAVVPSVSSFALQGMAAGETRAVNVDLLSPHGTDGRVVRMRVAGTGTLADSLTSTVTACPVTWRGDVCPGGREVTLARSWRAPASGDGKGLRVPAGDAAHLRVLVTVDDDAPPGASGMLRFEHLVQGADPAEPGSQAIGSQYPGALAATGAVPLTWAVLAGAVAGGGLGLVARTRSMRRRGGVGDVDG</sequence>